<evidence type="ECO:0000256" key="9">
    <source>
        <dbReference type="ARBA" id="ARBA00023002"/>
    </source>
</evidence>
<dbReference type="InterPro" id="IPR000823">
    <property type="entry name" value="Peroxidase_pln"/>
</dbReference>
<feature type="disulfide bond" evidence="17">
    <location>
        <begin position="203"/>
        <end position="229"/>
    </location>
</feature>
<comment type="cofactor">
    <cofactor evidence="15 18">
        <name>heme b</name>
        <dbReference type="ChEBI" id="CHEBI:60344"/>
    </cofactor>
    <text evidence="15 18">Binds 1 heme b (iron(II)-protoporphyrin IX) group per subunit.</text>
</comment>
<dbReference type="OrthoDB" id="2113341at2759"/>
<dbReference type="PROSITE" id="PS00435">
    <property type="entry name" value="PEROXIDASE_1"/>
    <property type="match status" value="1"/>
</dbReference>
<keyword evidence="5 18" id="KW-0575">Peroxidase</keyword>
<dbReference type="PROSITE" id="PS51257">
    <property type="entry name" value="PROKAR_LIPOPROTEIN"/>
    <property type="match status" value="1"/>
</dbReference>
<feature type="active site" description="Proton acceptor" evidence="13">
    <location>
        <position position="71"/>
    </location>
</feature>
<feature type="binding site" evidence="15">
    <location>
        <position position="75"/>
    </location>
    <ligand>
        <name>Ca(2+)</name>
        <dbReference type="ChEBI" id="CHEBI:29108"/>
        <label>1</label>
    </ligand>
</feature>
<name>A0A1R3HQI9_9ROSI</name>
<feature type="binding site" evidence="15">
    <location>
        <position position="72"/>
    </location>
    <ligand>
        <name>Ca(2+)</name>
        <dbReference type="ChEBI" id="CHEBI:29108"/>
        <label>1</label>
    </ligand>
</feature>
<keyword evidence="11 17" id="KW-1015">Disulfide bond</keyword>
<feature type="site" description="Transition state stabilizer" evidence="16">
    <location>
        <position position="67"/>
    </location>
</feature>
<evidence type="ECO:0000256" key="2">
    <source>
        <dbReference type="ARBA" id="ARBA00002322"/>
    </source>
</evidence>
<dbReference type="EMBL" id="AWUE01019628">
    <property type="protein sequence ID" value="OMO72645.1"/>
    <property type="molecule type" value="Genomic_DNA"/>
</dbReference>
<dbReference type="PRINTS" id="PR00458">
    <property type="entry name" value="PEROXIDASE"/>
</dbReference>
<proteinExistence type="inferred from homology"/>
<keyword evidence="18" id="KW-0964">Secreted</keyword>
<keyword evidence="9 18" id="KW-0560">Oxidoreductase</keyword>
<dbReference type="PANTHER" id="PTHR31388">
    <property type="entry name" value="PEROXIDASE 72-RELATED"/>
    <property type="match status" value="1"/>
</dbReference>
<feature type="binding site" evidence="15">
    <location>
        <position position="79"/>
    </location>
    <ligand>
        <name>Ca(2+)</name>
        <dbReference type="ChEBI" id="CHEBI:29108"/>
        <label>1</label>
    </ligand>
</feature>
<keyword evidence="18" id="KW-0376">Hydrogen peroxide</keyword>
<comment type="subcellular location">
    <subcellularLocation>
        <location evidence="18">Secreted</location>
    </subcellularLocation>
</comment>
<accession>A0A1R3HQI9</accession>
<dbReference type="GO" id="GO:0042744">
    <property type="term" value="P:hydrogen peroxide catabolic process"/>
    <property type="evidence" value="ECO:0007669"/>
    <property type="project" value="UniProtKB-KW"/>
</dbReference>
<dbReference type="InterPro" id="IPR033905">
    <property type="entry name" value="Secretory_peroxidase"/>
</dbReference>
<keyword evidence="6 18" id="KW-0349">Heme</keyword>
<reference evidence="21" key="1">
    <citation type="submission" date="2013-09" db="EMBL/GenBank/DDBJ databases">
        <title>Corchorus olitorius genome sequencing.</title>
        <authorList>
            <person name="Alam M."/>
            <person name="Haque M.S."/>
            <person name="Islam M.S."/>
            <person name="Emdad E.M."/>
            <person name="Islam M.M."/>
            <person name="Ahmed B."/>
            <person name="Halim A."/>
            <person name="Hossen Q.M.M."/>
            <person name="Hossain M.Z."/>
            <person name="Ahmed R."/>
            <person name="Khan M.M."/>
            <person name="Islam R."/>
            <person name="Rashid M.M."/>
            <person name="Khan S.A."/>
            <person name="Rahman M.S."/>
            <person name="Alam M."/>
            <person name="Yahiya A.S."/>
            <person name="Khan M.S."/>
            <person name="Azam M.S."/>
            <person name="Haque T."/>
            <person name="Lashkar M.Z.H."/>
            <person name="Akhand A.I."/>
            <person name="Morshed G."/>
            <person name="Roy S."/>
            <person name="Uddin K.S."/>
            <person name="Rabeya T."/>
            <person name="Hossain A.S."/>
            <person name="Chowdhury A."/>
            <person name="Snigdha A.R."/>
            <person name="Mortoza M.S."/>
            <person name="Matin S.A."/>
            <person name="Hoque S.M.E."/>
            <person name="Islam M.K."/>
            <person name="Roy D.K."/>
            <person name="Haider R."/>
            <person name="Moosa M.M."/>
            <person name="Elias S.M."/>
            <person name="Hasan A.M."/>
            <person name="Jahan S."/>
            <person name="Shafiuddin M."/>
            <person name="Mahmood N."/>
            <person name="Shommy N.S."/>
        </authorList>
    </citation>
    <scope>NUCLEOTIDE SEQUENCE [LARGE SCALE GENOMIC DNA]</scope>
    <source>
        <strain evidence="21">cv. O-4</strain>
    </source>
</reference>
<dbReference type="CDD" id="cd00693">
    <property type="entry name" value="secretory_peroxidase"/>
    <property type="match status" value="1"/>
</dbReference>
<keyword evidence="10 15" id="KW-0408">Iron</keyword>
<dbReference type="InterPro" id="IPR010255">
    <property type="entry name" value="Haem_peroxidase_sf"/>
</dbReference>
<keyword evidence="18" id="KW-0732">Signal</keyword>
<evidence type="ECO:0000256" key="16">
    <source>
        <dbReference type="PIRSR" id="PIRSR600823-4"/>
    </source>
</evidence>
<comment type="caution">
    <text evidence="20">The sequence shown here is derived from an EMBL/GenBank/DDBJ whole genome shotgun (WGS) entry which is preliminary data.</text>
</comment>
<dbReference type="AlphaFoldDB" id="A0A1R3HQI9"/>
<evidence type="ECO:0000256" key="11">
    <source>
        <dbReference type="ARBA" id="ARBA00023157"/>
    </source>
</evidence>
<dbReference type="Pfam" id="PF00141">
    <property type="entry name" value="peroxidase"/>
    <property type="match status" value="1"/>
</dbReference>
<comment type="similarity">
    <text evidence="3">Belongs to the peroxidase family. Ascorbate peroxidase subfamily.</text>
</comment>
<dbReference type="GO" id="GO:0005576">
    <property type="term" value="C:extracellular region"/>
    <property type="evidence" value="ECO:0007669"/>
    <property type="project" value="UniProtKB-SubCell"/>
</dbReference>
<dbReference type="Proteomes" id="UP000187203">
    <property type="component" value="Unassembled WGS sequence"/>
</dbReference>
<feature type="signal peptide" evidence="18">
    <location>
        <begin position="1"/>
        <end position="29"/>
    </location>
</feature>
<evidence type="ECO:0000259" key="19">
    <source>
        <dbReference type="PROSITE" id="PS50873"/>
    </source>
</evidence>
<evidence type="ECO:0000256" key="18">
    <source>
        <dbReference type="RuleBase" id="RU362060"/>
    </source>
</evidence>
<keyword evidence="8 15" id="KW-0106">Calcium</keyword>
<evidence type="ECO:0000313" key="21">
    <source>
        <dbReference type="Proteomes" id="UP000187203"/>
    </source>
</evidence>
<dbReference type="InterPro" id="IPR019794">
    <property type="entry name" value="Peroxidases_AS"/>
</dbReference>
<keyword evidence="7 15" id="KW-0479">Metal-binding</keyword>
<dbReference type="PANTHER" id="PTHR31388:SF115">
    <property type="entry name" value="PEROXIDASE 5"/>
    <property type="match status" value="1"/>
</dbReference>
<dbReference type="GO" id="GO:0020037">
    <property type="term" value="F:heme binding"/>
    <property type="evidence" value="ECO:0007669"/>
    <property type="project" value="UniProtKB-UniRule"/>
</dbReference>
<feature type="disulfide bond" evidence="17">
    <location>
        <begin position="124"/>
        <end position="320"/>
    </location>
</feature>
<dbReference type="STRING" id="93759.A0A1R3HQI9"/>
<feature type="binding site" evidence="15">
    <location>
        <position position="81"/>
    </location>
    <ligand>
        <name>Ca(2+)</name>
        <dbReference type="ChEBI" id="CHEBI:29108"/>
        <label>1</label>
    </ligand>
</feature>
<dbReference type="PROSITE" id="PS00436">
    <property type="entry name" value="PEROXIDASE_2"/>
    <property type="match status" value="1"/>
</dbReference>
<evidence type="ECO:0000256" key="15">
    <source>
        <dbReference type="PIRSR" id="PIRSR600823-3"/>
    </source>
</evidence>
<feature type="binding site" evidence="15">
    <location>
        <position position="77"/>
    </location>
    <ligand>
        <name>Ca(2+)</name>
        <dbReference type="ChEBI" id="CHEBI:29108"/>
        <label>1</label>
    </ligand>
</feature>
<keyword evidence="21" id="KW-1185">Reference proteome</keyword>
<feature type="binding site" evidence="14">
    <location>
        <position position="166"/>
    </location>
    <ligand>
        <name>substrate</name>
    </ligand>
</feature>
<dbReference type="FunFam" id="1.10.520.10:FF:000009">
    <property type="entry name" value="Peroxidase"/>
    <property type="match status" value="1"/>
</dbReference>
<feature type="domain" description="Plant heme peroxidase family profile" evidence="19">
    <location>
        <begin position="30"/>
        <end position="324"/>
    </location>
</feature>
<keyword evidence="12" id="KW-0325">Glycoprotein</keyword>
<dbReference type="EC" id="1.11.1.7" evidence="4 18"/>
<evidence type="ECO:0000313" key="20">
    <source>
        <dbReference type="EMBL" id="OMO72645.1"/>
    </source>
</evidence>
<gene>
    <name evidence="20" type="ORF">COLO4_27528</name>
</gene>
<dbReference type="GO" id="GO:0006979">
    <property type="term" value="P:response to oxidative stress"/>
    <property type="evidence" value="ECO:0007669"/>
    <property type="project" value="UniProtKB-UniRule"/>
</dbReference>
<dbReference type="InterPro" id="IPR002016">
    <property type="entry name" value="Haem_peroxidase"/>
</dbReference>
<evidence type="ECO:0000256" key="17">
    <source>
        <dbReference type="PIRSR" id="PIRSR600823-5"/>
    </source>
</evidence>
<evidence type="ECO:0000256" key="7">
    <source>
        <dbReference type="ARBA" id="ARBA00022723"/>
    </source>
</evidence>
<evidence type="ECO:0000256" key="6">
    <source>
        <dbReference type="ARBA" id="ARBA00022617"/>
    </source>
</evidence>
<feature type="binding site" description="axial binding residue" evidence="15">
    <location>
        <position position="196"/>
    </location>
    <ligand>
        <name>heme b</name>
        <dbReference type="ChEBI" id="CHEBI:60344"/>
    </ligand>
    <ligandPart>
        <name>Fe</name>
        <dbReference type="ChEBI" id="CHEBI:18248"/>
    </ligandPart>
</feature>
<feature type="binding site" evidence="15">
    <location>
        <position position="93"/>
    </location>
    <ligand>
        <name>Ca(2+)</name>
        <dbReference type="ChEBI" id="CHEBI:29108"/>
        <label>1</label>
    </ligand>
</feature>
<evidence type="ECO:0000256" key="10">
    <source>
        <dbReference type="ARBA" id="ARBA00023004"/>
    </source>
</evidence>
<protein>
    <recommendedName>
        <fullName evidence="4 18">Peroxidase</fullName>
        <ecNumber evidence="4 18">1.11.1.7</ecNumber>
    </recommendedName>
</protein>
<comment type="similarity">
    <text evidence="18">Belongs to the peroxidase family. Classical plant (class III) peroxidase subfamily.</text>
</comment>
<comment type="catalytic activity">
    <reaction evidence="1 18">
        <text>2 a phenolic donor + H2O2 = 2 a phenolic radical donor + 2 H2O</text>
        <dbReference type="Rhea" id="RHEA:56136"/>
        <dbReference type="ChEBI" id="CHEBI:15377"/>
        <dbReference type="ChEBI" id="CHEBI:16240"/>
        <dbReference type="ChEBI" id="CHEBI:139520"/>
        <dbReference type="ChEBI" id="CHEBI:139521"/>
        <dbReference type="EC" id="1.11.1.7"/>
    </reaction>
</comment>
<dbReference type="GO" id="GO:0046872">
    <property type="term" value="F:metal ion binding"/>
    <property type="evidence" value="ECO:0007669"/>
    <property type="project" value="UniProtKB-UniRule"/>
</dbReference>
<evidence type="ECO:0000256" key="4">
    <source>
        <dbReference type="ARBA" id="ARBA00012313"/>
    </source>
</evidence>
<feature type="binding site" evidence="15">
    <location>
        <position position="243"/>
    </location>
    <ligand>
        <name>Ca(2+)</name>
        <dbReference type="ChEBI" id="CHEBI:29108"/>
        <label>2</label>
    </ligand>
</feature>
<dbReference type="Gene3D" id="1.10.520.10">
    <property type="match status" value="1"/>
</dbReference>
<evidence type="ECO:0000256" key="13">
    <source>
        <dbReference type="PIRSR" id="PIRSR600823-1"/>
    </source>
</evidence>
<evidence type="ECO:0000256" key="12">
    <source>
        <dbReference type="ARBA" id="ARBA00023180"/>
    </source>
</evidence>
<evidence type="ECO:0000256" key="5">
    <source>
        <dbReference type="ARBA" id="ARBA00022559"/>
    </source>
</evidence>
<feature type="binding site" evidence="15">
    <location>
        <position position="251"/>
    </location>
    <ligand>
        <name>Ca(2+)</name>
        <dbReference type="ChEBI" id="CHEBI:29108"/>
        <label>2</label>
    </ligand>
</feature>
<dbReference type="PROSITE" id="PS50873">
    <property type="entry name" value="PEROXIDASE_4"/>
    <property type="match status" value="1"/>
</dbReference>
<feature type="chain" id="PRO_5011823455" description="Peroxidase" evidence="18">
    <location>
        <begin position="30"/>
        <end position="335"/>
    </location>
</feature>
<evidence type="ECO:0000256" key="1">
    <source>
        <dbReference type="ARBA" id="ARBA00000189"/>
    </source>
</evidence>
<feature type="disulfide bond" evidence="17">
    <location>
        <begin position="40"/>
        <end position="118"/>
    </location>
</feature>
<sequence>MAGRIPLFFLASRVAMVMTLLVLSSACQAQLSPTFYDKTCPKALTTIRTAVRAAVDKERNIAASLLRLQFHDCFVQGCDASVLLDDSDTFKSEKSAPQNSLAGLEVVDQIKSAVENVCPGVVSCADLLAVVARDASEYVNGPTWTVKLGRRDSTTASLSLATSDLPRFDENFDKVITMFANKGFNVRELVALSGAHSIGQAACFTFRDWIYSNQNILELSFVSKLRLICPPLTGNNGTFVKFDPVTPDTFDNGYYKNLMQKKGLLKTDQLLFSNGGSTAKIVEEYSKDPSKFKSDFAAAIVKMGDIQPLTGSAGIIRKNCRRVDKSDLISAKIVI</sequence>
<feature type="disulfide bond" evidence="17">
    <location>
        <begin position="73"/>
        <end position="78"/>
    </location>
</feature>
<feature type="binding site" evidence="15">
    <location>
        <position position="246"/>
    </location>
    <ligand>
        <name>Ca(2+)</name>
        <dbReference type="ChEBI" id="CHEBI:29108"/>
        <label>2</label>
    </ligand>
</feature>
<dbReference type="FunFam" id="1.10.420.10:FF:000001">
    <property type="entry name" value="Peroxidase"/>
    <property type="match status" value="1"/>
</dbReference>
<organism evidence="20 21">
    <name type="scientific">Corchorus olitorius</name>
    <dbReference type="NCBI Taxonomy" id="93759"/>
    <lineage>
        <taxon>Eukaryota</taxon>
        <taxon>Viridiplantae</taxon>
        <taxon>Streptophyta</taxon>
        <taxon>Embryophyta</taxon>
        <taxon>Tracheophyta</taxon>
        <taxon>Spermatophyta</taxon>
        <taxon>Magnoliopsida</taxon>
        <taxon>eudicotyledons</taxon>
        <taxon>Gunneridae</taxon>
        <taxon>Pentapetalae</taxon>
        <taxon>rosids</taxon>
        <taxon>malvids</taxon>
        <taxon>Malvales</taxon>
        <taxon>Malvaceae</taxon>
        <taxon>Grewioideae</taxon>
        <taxon>Apeibeae</taxon>
        <taxon>Corchorus</taxon>
    </lineage>
</organism>
<evidence type="ECO:0000256" key="8">
    <source>
        <dbReference type="ARBA" id="ARBA00022837"/>
    </source>
</evidence>
<comment type="function">
    <text evidence="2">Removal of H(2)O(2), oxidation of toxic reductants, biosynthesis and degradation of lignin, suberization, auxin catabolism, response to environmental stresses such as wounding, pathogen attack and oxidative stress. These functions might be dependent on each isozyme/isoform in each plant tissue.</text>
</comment>
<dbReference type="GO" id="GO:0140825">
    <property type="term" value="F:lactoperoxidase activity"/>
    <property type="evidence" value="ECO:0007669"/>
    <property type="project" value="UniProtKB-EC"/>
</dbReference>
<evidence type="ECO:0000256" key="14">
    <source>
        <dbReference type="PIRSR" id="PIRSR600823-2"/>
    </source>
</evidence>
<comment type="cofactor">
    <cofactor evidence="15 18">
        <name>Ca(2+)</name>
        <dbReference type="ChEBI" id="CHEBI:29108"/>
    </cofactor>
    <text evidence="15 18">Binds 2 calcium ions per subunit.</text>
</comment>
<dbReference type="PRINTS" id="PR00461">
    <property type="entry name" value="PLPEROXIDASE"/>
</dbReference>
<dbReference type="SUPFAM" id="SSF48113">
    <property type="entry name" value="Heme-dependent peroxidases"/>
    <property type="match status" value="1"/>
</dbReference>
<dbReference type="InterPro" id="IPR019793">
    <property type="entry name" value="Peroxidases_heam-ligand_BS"/>
</dbReference>
<evidence type="ECO:0000256" key="3">
    <source>
        <dbReference type="ARBA" id="ARBA00006873"/>
    </source>
</evidence>
<dbReference type="Gene3D" id="1.10.420.10">
    <property type="entry name" value="Peroxidase, domain 2"/>
    <property type="match status" value="1"/>
</dbReference>